<dbReference type="AlphaFoldDB" id="A0A941J5T3"/>
<evidence type="ECO:0000256" key="1">
    <source>
        <dbReference type="SAM" id="MobiDB-lite"/>
    </source>
</evidence>
<accession>A0A941J5T3</accession>
<dbReference type="EMBL" id="JAGTPW010000032">
    <property type="protein sequence ID" value="MBR8645347.1"/>
    <property type="molecule type" value="Genomic_DNA"/>
</dbReference>
<name>A0A941J5T3_9BACI</name>
<organism evidence="2 3">
    <name type="scientific">Peribacillus frigoritolerans</name>
    <dbReference type="NCBI Taxonomy" id="450367"/>
    <lineage>
        <taxon>Bacteria</taxon>
        <taxon>Bacillati</taxon>
        <taxon>Bacillota</taxon>
        <taxon>Bacilli</taxon>
        <taxon>Bacillales</taxon>
        <taxon>Bacillaceae</taxon>
        <taxon>Peribacillus</taxon>
    </lineage>
</organism>
<evidence type="ECO:0000313" key="3">
    <source>
        <dbReference type="Proteomes" id="UP000680045"/>
    </source>
</evidence>
<dbReference type="Proteomes" id="UP000680045">
    <property type="component" value="Unassembled WGS sequence"/>
</dbReference>
<reference evidence="2" key="1">
    <citation type="submission" date="2021-04" db="EMBL/GenBank/DDBJ databases">
        <title>Whole genome sequencing of Enterococci isolates from hospitalized patients.</title>
        <authorList>
            <person name="Ogoti B.M."/>
            <person name="Onyambu F.G."/>
        </authorList>
    </citation>
    <scope>NUCLEOTIDE SEQUENCE</scope>
    <source>
        <strain evidence="2">242</strain>
    </source>
</reference>
<proteinExistence type="predicted"/>
<evidence type="ECO:0000313" key="2">
    <source>
        <dbReference type="EMBL" id="MBR8645347.1"/>
    </source>
</evidence>
<sequence length="130" mass="14815">MKVKQNGKHINQDVDQIHVHHRVFRCDNSIEPPYRHDTENAGNQWIARKVLVEMKELANAYDVGITTENIAQALENMAAYLMNPPLRCTRTAGRPNPRSGTFTGRRTAPSRQGQFETSCDRNHICTNKTI</sequence>
<protein>
    <submittedName>
        <fullName evidence="2">Uncharacterized protein</fullName>
    </submittedName>
</protein>
<feature type="region of interest" description="Disordered" evidence="1">
    <location>
        <begin position="89"/>
        <end position="113"/>
    </location>
</feature>
<feature type="compositionally biased region" description="Polar residues" evidence="1">
    <location>
        <begin position="98"/>
        <end position="113"/>
    </location>
</feature>
<gene>
    <name evidence="2" type="ORF">KEH51_17510</name>
</gene>
<comment type="caution">
    <text evidence="2">The sequence shown here is derived from an EMBL/GenBank/DDBJ whole genome shotgun (WGS) entry which is preliminary data.</text>
</comment>